<evidence type="ECO:0000259" key="2">
    <source>
        <dbReference type="Pfam" id="PF25583"/>
    </source>
</evidence>
<dbReference type="InterPro" id="IPR036388">
    <property type="entry name" value="WH-like_DNA-bd_sf"/>
</dbReference>
<dbReference type="InterPro" id="IPR026881">
    <property type="entry name" value="WYL_dom"/>
</dbReference>
<feature type="domain" description="WYL" evidence="1">
    <location>
        <begin position="142"/>
        <end position="217"/>
    </location>
</feature>
<feature type="domain" description="WCX" evidence="2">
    <location>
        <begin position="249"/>
        <end position="322"/>
    </location>
</feature>
<dbReference type="InterPro" id="IPR057727">
    <property type="entry name" value="WCX_dom"/>
</dbReference>
<sequence length="327" mass="38048">MAKSENQKLKMLYIQKMLLECTDENHTLTVNDIIERLAELGINAERKSIYEDIKDLQSFGMDILCIRSRSNKYFCGARDFELPELKLLVDAVVASKFITKKKSLELIKKLERLTGYYQGKELQRQVQVKNRIKNMHETIYYVVDKLHQAIANKKQVSFNYWEWNLEKLEKVRKNGDKYITSPCALCWDNDNYYLVAYSSKYKDFVHYRVDKMADVRILETGCDFTGMKKNFDINTHTSKYFGMYSGKTEKVGIYFDNSLAGAVIDRFGKEVVIKKTDSVGFTIEVDIVISPVFFAWLVGFGDKVQILAPESLVKEFKGYLKNISKLY</sequence>
<evidence type="ECO:0000259" key="1">
    <source>
        <dbReference type="Pfam" id="PF13280"/>
    </source>
</evidence>
<dbReference type="InterPro" id="IPR036390">
    <property type="entry name" value="WH_DNA-bd_sf"/>
</dbReference>
<dbReference type="InterPro" id="IPR051534">
    <property type="entry name" value="CBASS_pafABC_assoc_protein"/>
</dbReference>
<name>A0A644VBS9_9ZZZZ</name>
<reference evidence="3" key="1">
    <citation type="submission" date="2019-08" db="EMBL/GenBank/DDBJ databases">
        <authorList>
            <person name="Kucharzyk K."/>
            <person name="Murdoch R.W."/>
            <person name="Higgins S."/>
            <person name="Loffler F."/>
        </authorList>
    </citation>
    <scope>NUCLEOTIDE SEQUENCE</scope>
</reference>
<dbReference type="EMBL" id="VSSQ01000265">
    <property type="protein sequence ID" value="MPL88796.1"/>
    <property type="molecule type" value="Genomic_DNA"/>
</dbReference>
<dbReference type="PANTHER" id="PTHR34580:SF1">
    <property type="entry name" value="PROTEIN PAFC"/>
    <property type="match status" value="1"/>
</dbReference>
<dbReference type="AlphaFoldDB" id="A0A644VBS9"/>
<accession>A0A644VBS9</accession>
<proteinExistence type="predicted"/>
<dbReference type="SUPFAM" id="SSF46785">
    <property type="entry name" value="Winged helix' DNA-binding domain"/>
    <property type="match status" value="1"/>
</dbReference>
<dbReference type="Pfam" id="PF25583">
    <property type="entry name" value="WCX"/>
    <property type="match status" value="1"/>
</dbReference>
<protein>
    <submittedName>
        <fullName evidence="3">Uncharacterized protein</fullName>
    </submittedName>
</protein>
<evidence type="ECO:0000313" key="3">
    <source>
        <dbReference type="EMBL" id="MPL88796.1"/>
    </source>
</evidence>
<dbReference type="Pfam" id="PF13280">
    <property type="entry name" value="WYL"/>
    <property type="match status" value="1"/>
</dbReference>
<dbReference type="Gene3D" id="1.10.10.10">
    <property type="entry name" value="Winged helix-like DNA-binding domain superfamily/Winged helix DNA-binding domain"/>
    <property type="match status" value="1"/>
</dbReference>
<gene>
    <name evidence="3" type="ORF">SDC9_34824</name>
</gene>
<comment type="caution">
    <text evidence="3">The sequence shown here is derived from an EMBL/GenBank/DDBJ whole genome shotgun (WGS) entry which is preliminary data.</text>
</comment>
<organism evidence="3">
    <name type="scientific">bioreactor metagenome</name>
    <dbReference type="NCBI Taxonomy" id="1076179"/>
    <lineage>
        <taxon>unclassified sequences</taxon>
        <taxon>metagenomes</taxon>
        <taxon>ecological metagenomes</taxon>
    </lineage>
</organism>
<dbReference type="PANTHER" id="PTHR34580">
    <property type="match status" value="1"/>
</dbReference>
<dbReference type="PROSITE" id="PS52050">
    <property type="entry name" value="WYL"/>
    <property type="match status" value="1"/>
</dbReference>